<dbReference type="InterPro" id="IPR011663">
    <property type="entry name" value="UTRA"/>
</dbReference>
<gene>
    <name evidence="4" type="primary">treR</name>
    <name evidence="4" type="ORF">BN1095_650001</name>
</gene>
<dbReference type="InterPro" id="IPR036390">
    <property type="entry name" value="WH_DNA-bd_sf"/>
</dbReference>
<reference evidence="4" key="1">
    <citation type="submission" date="2014-07" db="EMBL/GenBank/DDBJ databases">
        <authorList>
            <person name="Monot Marc"/>
        </authorList>
    </citation>
    <scope>NUCLEOTIDE SEQUENCE</scope>
    <source>
        <strain evidence="4">7032989</strain>
    </source>
</reference>
<dbReference type="Gene3D" id="3.40.1410.10">
    <property type="entry name" value="Chorismate lyase-like"/>
    <property type="match status" value="1"/>
</dbReference>
<evidence type="ECO:0000256" key="1">
    <source>
        <dbReference type="ARBA" id="ARBA00023015"/>
    </source>
</evidence>
<dbReference type="GO" id="GO:0003677">
    <property type="term" value="F:DNA binding"/>
    <property type="evidence" value="ECO:0007669"/>
    <property type="project" value="UniProtKB-KW"/>
</dbReference>
<sequence length="240" mass="27659">MAKNKFSEIYEVLKEEILDGKYTSNMMLPTELQLIERFSCSRNTVRRAISQLNTEGYVQSIKGKGVVVLENSCSNDFFLNMHNFKGVESIVEDKKVNTATSVLHFSKILIDNKLSKKTGFKVGSEVYYLHRLRYIDNIPKILDINYFLCSIVRDLDVSIAQGSIYKYIEECLGTKIVSSRKIFKIEKATELELKTLPLNDYNCVGVIKNSVYTDDGKLFEYTESKHTPETFVFMDVTQRY</sequence>
<name>A0A069AYD3_CLODI</name>
<dbReference type="InterPro" id="IPR036388">
    <property type="entry name" value="WH-like_DNA-bd_sf"/>
</dbReference>
<evidence type="ECO:0000256" key="3">
    <source>
        <dbReference type="ARBA" id="ARBA00023163"/>
    </source>
</evidence>
<keyword evidence="1" id="KW-0805">Transcription regulation</keyword>
<keyword evidence="3" id="KW-0804">Transcription</keyword>
<dbReference type="Pfam" id="PF00392">
    <property type="entry name" value="GntR"/>
    <property type="match status" value="1"/>
</dbReference>
<dbReference type="EMBL" id="LK933349">
    <property type="protein sequence ID" value="CDT70676.1"/>
    <property type="molecule type" value="Genomic_DNA"/>
</dbReference>
<dbReference type="PANTHER" id="PTHR44846">
    <property type="entry name" value="MANNOSYL-D-GLYCERATE TRANSPORT/METABOLISM SYSTEM REPRESSOR MNGR-RELATED"/>
    <property type="match status" value="1"/>
</dbReference>
<dbReference type="SMART" id="SM00866">
    <property type="entry name" value="UTRA"/>
    <property type="match status" value="1"/>
</dbReference>
<evidence type="ECO:0000313" key="4">
    <source>
        <dbReference type="EMBL" id="CDT70676.1"/>
    </source>
</evidence>
<dbReference type="AlphaFoldDB" id="A0A069AYD3"/>
<dbReference type="SUPFAM" id="SSF46785">
    <property type="entry name" value="Winged helix' DNA-binding domain"/>
    <property type="match status" value="1"/>
</dbReference>
<dbReference type="CDD" id="cd07377">
    <property type="entry name" value="WHTH_GntR"/>
    <property type="match status" value="1"/>
</dbReference>
<keyword evidence="2" id="KW-0238">DNA-binding</keyword>
<dbReference type="SMART" id="SM00345">
    <property type="entry name" value="HTH_GNTR"/>
    <property type="match status" value="1"/>
</dbReference>
<dbReference type="SUPFAM" id="SSF64288">
    <property type="entry name" value="Chorismate lyase-like"/>
    <property type="match status" value="1"/>
</dbReference>
<dbReference type="Pfam" id="PF07702">
    <property type="entry name" value="UTRA"/>
    <property type="match status" value="1"/>
</dbReference>
<dbReference type="PRINTS" id="PR00035">
    <property type="entry name" value="HTHGNTR"/>
</dbReference>
<dbReference type="GO" id="GO:0045892">
    <property type="term" value="P:negative regulation of DNA-templated transcription"/>
    <property type="evidence" value="ECO:0007669"/>
    <property type="project" value="TreeGrafter"/>
</dbReference>
<proteinExistence type="predicted"/>
<dbReference type="InterPro" id="IPR050679">
    <property type="entry name" value="Bact_HTH_transcr_reg"/>
</dbReference>
<dbReference type="PROSITE" id="PS50949">
    <property type="entry name" value="HTH_GNTR"/>
    <property type="match status" value="1"/>
</dbReference>
<dbReference type="InterPro" id="IPR000524">
    <property type="entry name" value="Tscrpt_reg_HTH_GntR"/>
</dbReference>
<protein>
    <submittedName>
        <fullName evidence="4">Transcriptional regulator, GntR family</fullName>
    </submittedName>
</protein>
<organism evidence="4">
    <name type="scientific">Clostridioides difficile</name>
    <name type="common">Peptoclostridium difficile</name>
    <dbReference type="NCBI Taxonomy" id="1496"/>
    <lineage>
        <taxon>Bacteria</taxon>
        <taxon>Bacillati</taxon>
        <taxon>Bacillota</taxon>
        <taxon>Clostridia</taxon>
        <taxon>Peptostreptococcales</taxon>
        <taxon>Peptostreptococcaceae</taxon>
        <taxon>Clostridioides</taxon>
    </lineage>
</organism>
<dbReference type="GO" id="GO:0003700">
    <property type="term" value="F:DNA-binding transcription factor activity"/>
    <property type="evidence" value="ECO:0007669"/>
    <property type="project" value="InterPro"/>
</dbReference>
<evidence type="ECO:0000256" key="2">
    <source>
        <dbReference type="ARBA" id="ARBA00023125"/>
    </source>
</evidence>
<dbReference type="PANTHER" id="PTHR44846:SF12">
    <property type="entry name" value="HTH-TYPE TRANSCRIPTIONAL REGULATOR TRER"/>
    <property type="match status" value="1"/>
</dbReference>
<dbReference type="Gene3D" id="1.10.10.10">
    <property type="entry name" value="Winged helix-like DNA-binding domain superfamily/Winged helix DNA-binding domain"/>
    <property type="match status" value="1"/>
</dbReference>
<accession>A0A069AYD3</accession>
<dbReference type="RefSeq" id="WP_021367240.1">
    <property type="nucleotide sequence ID" value="NZ_BBYB01000112.1"/>
</dbReference>
<dbReference type="InterPro" id="IPR028978">
    <property type="entry name" value="Chorismate_lyase_/UTRA_dom_sf"/>
</dbReference>